<accession>A0AC61YAM9</accession>
<name>A0AC61YAM9_9FLAO</name>
<dbReference type="Proteomes" id="UP000356253">
    <property type="component" value="Unassembled WGS sequence"/>
</dbReference>
<evidence type="ECO:0000313" key="2">
    <source>
        <dbReference type="Proteomes" id="UP000356253"/>
    </source>
</evidence>
<evidence type="ECO:0000313" key="1">
    <source>
        <dbReference type="EMBL" id="VVV01270.1"/>
    </source>
</evidence>
<protein>
    <submittedName>
        <fullName evidence="1">Uncharacterized protein</fullName>
    </submittedName>
</protein>
<gene>
    <name evidence="1" type="ORF">FVB9532_02560</name>
</gene>
<proteinExistence type="predicted"/>
<keyword evidence="2" id="KW-1185">Reference proteome</keyword>
<comment type="caution">
    <text evidence="1">The sequence shown here is derived from an EMBL/GenBank/DDBJ whole genome shotgun (WGS) entry which is preliminary data.</text>
</comment>
<sequence length="244" mass="28329">MKKLVVFSLIAVLLTACSSKEVNFTLTGNIKGLKKGKLYLQKIEDTLIVNVDSVEINGDSDYLLETHLKEPEILFLYLDKVDGDKNDDIIEFFAEEGEMTINTSLKNFTYDAEVKGSANQQKLEEFKGIVKRFNNQHLDLIKENFEAQQKEDEEGLIAVNNKYENLLRRKYLYTVNFAMNHKNLEVSPYVMLTEAFDANTKYLDTVYNSLEKNIRKSKYGKELKTLIKQREKTEKLEEKVEKEN</sequence>
<reference evidence="1" key="1">
    <citation type="submission" date="2019-09" db="EMBL/GenBank/DDBJ databases">
        <authorList>
            <person name="Rodrigo-Torres L."/>
            <person name="Arahal R. D."/>
            <person name="Lucena T."/>
        </authorList>
    </citation>
    <scope>NUCLEOTIDE SEQUENCE</scope>
    <source>
        <strain evidence="1">ISS653</strain>
    </source>
</reference>
<dbReference type="EMBL" id="CABVMM010000009">
    <property type="protein sequence ID" value="VVV01270.1"/>
    <property type="molecule type" value="Genomic_DNA"/>
</dbReference>
<organism evidence="1 2">
    <name type="scientific">Mesonia oceanica</name>
    <dbReference type="NCBI Taxonomy" id="2687242"/>
    <lineage>
        <taxon>Bacteria</taxon>
        <taxon>Pseudomonadati</taxon>
        <taxon>Bacteroidota</taxon>
        <taxon>Flavobacteriia</taxon>
        <taxon>Flavobacteriales</taxon>
        <taxon>Flavobacteriaceae</taxon>
        <taxon>Mesonia</taxon>
    </lineage>
</organism>